<keyword evidence="4" id="KW-1185">Reference proteome</keyword>
<dbReference type="RefSeq" id="WP_343892220.1">
    <property type="nucleotide sequence ID" value="NZ_BAAAEH010000055.1"/>
</dbReference>
<accession>A0ABU9YA25</accession>
<dbReference type="InterPro" id="IPR002347">
    <property type="entry name" value="SDR_fam"/>
</dbReference>
<reference evidence="3 4" key="1">
    <citation type="submission" date="2024-05" db="EMBL/GenBank/DDBJ databases">
        <authorList>
            <person name="Liu Q."/>
            <person name="Xin Y.-H."/>
        </authorList>
    </citation>
    <scope>NUCLEOTIDE SEQUENCE [LARGE SCALE GENOMIC DNA]</scope>
    <source>
        <strain evidence="3 4">CGMCC 1.10181</strain>
    </source>
</reference>
<dbReference type="PANTHER" id="PTHR42879:SF6">
    <property type="entry name" value="NADPH-DEPENDENT REDUCTASE BACG"/>
    <property type="match status" value="1"/>
</dbReference>
<gene>
    <name evidence="3" type="ORF">ABC974_23760</name>
</gene>
<dbReference type="PANTHER" id="PTHR42879">
    <property type="entry name" value="3-OXOACYL-(ACYL-CARRIER-PROTEIN) REDUCTASE"/>
    <property type="match status" value="1"/>
</dbReference>
<dbReference type="SMART" id="SM00822">
    <property type="entry name" value="PKS_KR"/>
    <property type="match status" value="1"/>
</dbReference>
<dbReference type="InterPro" id="IPR057326">
    <property type="entry name" value="KR_dom"/>
</dbReference>
<dbReference type="InterPro" id="IPR020904">
    <property type="entry name" value="Sc_DH/Rdtase_CS"/>
</dbReference>
<sequence>MGRMKGRVAIVTGATQGIGKGIALRLASEGARIVFCSRNEARSEDVLAQIAARGGRGVYIRADLTQKDQAENLVAEAAKQFGRVDILINNAQSRTPPGTIMEKNADDFRGLFEGGVMGSLWTMQEAFPHMREAGWGRIVNFSSFSVSVGMAKKVDYNVAKAGIAALTKTAAQEWGRYGITVNAVCPAGANEAIQAFLDSNPAAAASIREEIPLGRLGDCELDIGAAVVGLVSDEMAFVTGHVLMLDGGGHLRPIAAAGKLPVKTASAS</sequence>
<dbReference type="InterPro" id="IPR050259">
    <property type="entry name" value="SDR"/>
</dbReference>
<dbReference type="Pfam" id="PF13561">
    <property type="entry name" value="adh_short_C2"/>
    <property type="match status" value="1"/>
</dbReference>
<evidence type="ECO:0000313" key="4">
    <source>
        <dbReference type="Proteomes" id="UP001419910"/>
    </source>
</evidence>
<evidence type="ECO:0000259" key="2">
    <source>
        <dbReference type="SMART" id="SM00822"/>
    </source>
</evidence>
<dbReference type="CDD" id="cd05233">
    <property type="entry name" value="SDR_c"/>
    <property type="match status" value="1"/>
</dbReference>
<proteinExistence type="inferred from homology"/>
<dbReference type="PRINTS" id="PR00081">
    <property type="entry name" value="GDHRDH"/>
</dbReference>
<protein>
    <submittedName>
        <fullName evidence="3">SDR family NAD(P)-dependent oxidoreductase</fullName>
    </submittedName>
</protein>
<organism evidence="3 4">
    <name type="scientific">Sphingomonas oligophenolica</name>
    <dbReference type="NCBI Taxonomy" id="301154"/>
    <lineage>
        <taxon>Bacteria</taxon>
        <taxon>Pseudomonadati</taxon>
        <taxon>Pseudomonadota</taxon>
        <taxon>Alphaproteobacteria</taxon>
        <taxon>Sphingomonadales</taxon>
        <taxon>Sphingomonadaceae</taxon>
        <taxon>Sphingomonas</taxon>
    </lineage>
</organism>
<dbReference type="SUPFAM" id="SSF51735">
    <property type="entry name" value="NAD(P)-binding Rossmann-fold domains"/>
    <property type="match status" value="1"/>
</dbReference>
<dbReference type="EMBL" id="JBDIME010000031">
    <property type="protein sequence ID" value="MEN2792665.1"/>
    <property type="molecule type" value="Genomic_DNA"/>
</dbReference>
<dbReference type="Gene3D" id="3.40.50.720">
    <property type="entry name" value="NAD(P)-binding Rossmann-like Domain"/>
    <property type="match status" value="1"/>
</dbReference>
<comment type="caution">
    <text evidence="3">The sequence shown here is derived from an EMBL/GenBank/DDBJ whole genome shotgun (WGS) entry which is preliminary data.</text>
</comment>
<dbReference type="InterPro" id="IPR036291">
    <property type="entry name" value="NAD(P)-bd_dom_sf"/>
</dbReference>
<dbReference type="Proteomes" id="UP001419910">
    <property type="component" value="Unassembled WGS sequence"/>
</dbReference>
<feature type="domain" description="Ketoreductase" evidence="2">
    <location>
        <begin position="7"/>
        <end position="190"/>
    </location>
</feature>
<evidence type="ECO:0000313" key="3">
    <source>
        <dbReference type="EMBL" id="MEN2792665.1"/>
    </source>
</evidence>
<name>A0ABU9YA25_9SPHN</name>
<comment type="similarity">
    <text evidence="1">Belongs to the short-chain dehydrogenases/reductases (SDR) family.</text>
</comment>
<dbReference type="PROSITE" id="PS00061">
    <property type="entry name" value="ADH_SHORT"/>
    <property type="match status" value="1"/>
</dbReference>
<dbReference type="PRINTS" id="PR00080">
    <property type="entry name" value="SDRFAMILY"/>
</dbReference>
<evidence type="ECO:0000256" key="1">
    <source>
        <dbReference type="ARBA" id="ARBA00006484"/>
    </source>
</evidence>